<dbReference type="Pfam" id="PF00441">
    <property type="entry name" value="Acyl-CoA_dh_1"/>
    <property type="match status" value="1"/>
</dbReference>
<dbReference type="GO" id="GO:0005737">
    <property type="term" value="C:cytoplasm"/>
    <property type="evidence" value="ECO:0007669"/>
    <property type="project" value="TreeGrafter"/>
</dbReference>
<evidence type="ECO:0000259" key="8">
    <source>
        <dbReference type="Pfam" id="PF00441"/>
    </source>
</evidence>
<dbReference type="FunFam" id="1.10.540.10:FF:000002">
    <property type="entry name" value="Acyl-CoA dehydrogenase FadE19"/>
    <property type="match status" value="1"/>
</dbReference>
<dbReference type="GO" id="GO:0050660">
    <property type="term" value="F:flavin adenine dinucleotide binding"/>
    <property type="evidence" value="ECO:0007669"/>
    <property type="project" value="InterPro"/>
</dbReference>
<comment type="similarity">
    <text evidence="2 7">Belongs to the acyl-CoA dehydrogenase family.</text>
</comment>
<dbReference type="Gene3D" id="2.40.110.10">
    <property type="entry name" value="Butyryl-CoA Dehydrogenase, subunit A, domain 2"/>
    <property type="match status" value="1"/>
</dbReference>
<dbReference type="GO" id="GO:0003995">
    <property type="term" value="F:acyl-CoA dehydrogenase activity"/>
    <property type="evidence" value="ECO:0007669"/>
    <property type="project" value="InterPro"/>
</dbReference>
<dbReference type="PANTHER" id="PTHR48083">
    <property type="entry name" value="MEDIUM-CHAIN SPECIFIC ACYL-COA DEHYDROGENASE, MITOCHONDRIAL-RELATED"/>
    <property type="match status" value="1"/>
</dbReference>
<feature type="domain" description="Acyl-CoA dehydrogenase/oxidase N-terminal" evidence="10">
    <location>
        <begin position="9"/>
        <end position="121"/>
    </location>
</feature>
<evidence type="ECO:0000256" key="3">
    <source>
        <dbReference type="ARBA" id="ARBA00022630"/>
    </source>
</evidence>
<comment type="catalytic activity">
    <reaction evidence="6">
        <text>a 2,3-saturated acyl-CoA + A = a 2,3-dehydroacyl-CoA + AH2</text>
        <dbReference type="Rhea" id="RHEA:48608"/>
        <dbReference type="ChEBI" id="CHEBI:13193"/>
        <dbReference type="ChEBI" id="CHEBI:17499"/>
        <dbReference type="ChEBI" id="CHEBI:60015"/>
        <dbReference type="ChEBI" id="CHEBI:65111"/>
    </reaction>
</comment>
<reference evidence="12" key="1">
    <citation type="submission" date="2016-06" db="EMBL/GenBank/DDBJ databases">
        <authorList>
            <person name="Nascimento L."/>
            <person name="Pereira R.V."/>
            <person name="Martins L.F."/>
            <person name="Quaggio R.B."/>
            <person name="Silva A.M."/>
            <person name="Setubal J.C."/>
        </authorList>
    </citation>
    <scope>NUCLEOTIDE SEQUENCE [LARGE SCALE GENOMIC DNA]</scope>
</reference>
<comment type="caution">
    <text evidence="11">The sequence shown here is derived from an EMBL/GenBank/DDBJ whole genome shotgun (WGS) entry which is preliminary data.</text>
</comment>
<dbReference type="Pfam" id="PF02770">
    <property type="entry name" value="Acyl-CoA_dh_M"/>
    <property type="match status" value="1"/>
</dbReference>
<organism evidence="11 12">
    <name type="scientific">Bacillus thermozeamaize</name>
    <dbReference type="NCBI Taxonomy" id="230954"/>
    <lineage>
        <taxon>Bacteria</taxon>
        <taxon>Bacillati</taxon>
        <taxon>Bacillota</taxon>
        <taxon>Bacilli</taxon>
        <taxon>Bacillales</taxon>
        <taxon>Bacillaceae</taxon>
        <taxon>Bacillus</taxon>
    </lineage>
</organism>
<keyword evidence="4 7" id="KW-0274">FAD</keyword>
<dbReference type="EMBL" id="LZRT01000085">
    <property type="protein sequence ID" value="OUM86853.1"/>
    <property type="molecule type" value="Genomic_DNA"/>
</dbReference>
<keyword evidence="5 7" id="KW-0560">Oxidoreductase</keyword>
<evidence type="ECO:0000256" key="2">
    <source>
        <dbReference type="ARBA" id="ARBA00009347"/>
    </source>
</evidence>
<dbReference type="Proteomes" id="UP000196475">
    <property type="component" value="Unassembled WGS sequence"/>
</dbReference>
<dbReference type="PROSITE" id="PS00073">
    <property type="entry name" value="ACYL_COA_DH_2"/>
    <property type="match status" value="1"/>
</dbReference>
<dbReference type="SUPFAM" id="SSF56645">
    <property type="entry name" value="Acyl-CoA dehydrogenase NM domain-like"/>
    <property type="match status" value="1"/>
</dbReference>
<keyword evidence="3 7" id="KW-0285">Flavoprotein</keyword>
<feature type="domain" description="Acyl-CoA dehydrogenase/oxidase C-terminal" evidence="8">
    <location>
        <begin position="232"/>
        <end position="380"/>
    </location>
</feature>
<protein>
    <submittedName>
        <fullName evidence="11">Acyl-CoA dehydrogenase</fullName>
    </submittedName>
</protein>
<dbReference type="InterPro" id="IPR050741">
    <property type="entry name" value="Acyl-CoA_dehydrogenase"/>
</dbReference>
<dbReference type="Gene3D" id="1.20.140.10">
    <property type="entry name" value="Butyryl-CoA Dehydrogenase, subunit A, domain 3"/>
    <property type="match status" value="1"/>
</dbReference>
<dbReference type="SUPFAM" id="SSF47203">
    <property type="entry name" value="Acyl-CoA dehydrogenase C-terminal domain-like"/>
    <property type="match status" value="1"/>
</dbReference>
<dbReference type="PANTHER" id="PTHR48083:SF28">
    <property type="entry name" value="ACYL-COA DEHYDROGENASE FAMILY PROTEIN (AFU_ORTHOLOGUE AFUA_6G10880)-RELATED"/>
    <property type="match status" value="1"/>
</dbReference>
<evidence type="ECO:0000256" key="5">
    <source>
        <dbReference type="ARBA" id="ARBA00023002"/>
    </source>
</evidence>
<sequence length="382" mass="42934">MRYPPYFQEEHEALRKVIRRFVANEVTPYIEEWEEKGEFPREIVKRMGELGFLGLRYPEEVGGQGGDYFSVIVLAEEMARCGAGGFPMAIAVQTDMATPPILEFGTPDQIERFLKPAIRGEKLAAIGITEPNHGSDVAGIQTRAVRDGDDWVINGSKTFITNGPRADFITMVVRTSDKPGYEGLSLFLVELDRPGVSVSRKLDKVGMRSSDTAEIVFDNVRVPQENLLGEEGKGFYQIMWQLQGERLIGAAGSVGMAQYAYELARDYAKERKAFQRPLSQFQVIAHLLAEMATEIEAARHLTYAAAYRFARGEVPTKEISMAKLVAAQVAHWVADRALQIFGGYGYMMEYPIQRIWRDTRLYRIGGGTDEIMKEIIAKQMNI</sequence>
<name>A0A1Y3PHQ4_9BACI</name>
<dbReference type="InterPro" id="IPR006089">
    <property type="entry name" value="Acyl-CoA_DH_CS"/>
</dbReference>
<evidence type="ECO:0000313" key="11">
    <source>
        <dbReference type="EMBL" id="OUM86853.1"/>
    </source>
</evidence>
<dbReference type="InterPro" id="IPR013786">
    <property type="entry name" value="AcylCoA_DH/ox_N"/>
</dbReference>
<proteinExistence type="inferred from homology"/>
<dbReference type="FunFam" id="2.40.110.10:FF:000002">
    <property type="entry name" value="Acyl-CoA dehydrogenase fadE12"/>
    <property type="match status" value="1"/>
</dbReference>
<dbReference type="Pfam" id="PF02771">
    <property type="entry name" value="Acyl-CoA_dh_N"/>
    <property type="match status" value="1"/>
</dbReference>
<dbReference type="InterPro" id="IPR037069">
    <property type="entry name" value="AcylCoA_DH/ox_N_sf"/>
</dbReference>
<feature type="domain" description="Acyl-CoA oxidase/dehydrogenase middle" evidence="9">
    <location>
        <begin position="125"/>
        <end position="220"/>
    </location>
</feature>
<dbReference type="Gene3D" id="1.10.540.10">
    <property type="entry name" value="Acyl-CoA dehydrogenase/oxidase, N-terminal domain"/>
    <property type="match status" value="1"/>
</dbReference>
<comment type="cofactor">
    <cofactor evidence="1 7">
        <name>FAD</name>
        <dbReference type="ChEBI" id="CHEBI:57692"/>
    </cofactor>
</comment>
<dbReference type="InterPro" id="IPR009100">
    <property type="entry name" value="AcylCoA_DH/oxidase_NM_dom_sf"/>
</dbReference>
<evidence type="ECO:0000256" key="6">
    <source>
        <dbReference type="ARBA" id="ARBA00052546"/>
    </source>
</evidence>
<dbReference type="InterPro" id="IPR009075">
    <property type="entry name" value="AcylCo_DH/oxidase_C"/>
</dbReference>
<evidence type="ECO:0000259" key="9">
    <source>
        <dbReference type="Pfam" id="PF02770"/>
    </source>
</evidence>
<dbReference type="FunFam" id="1.20.140.10:FF:000001">
    <property type="entry name" value="Acyl-CoA dehydrogenase"/>
    <property type="match status" value="1"/>
</dbReference>
<evidence type="ECO:0000256" key="4">
    <source>
        <dbReference type="ARBA" id="ARBA00022827"/>
    </source>
</evidence>
<accession>A0A1Y3PHQ4</accession>
<dbReference type="GO" id="GO:0033539">
    <property type="term" value="P:fatty acid beta-oxidation using acyl-CoA dehydrogenase"/>
    <property type="evidence" value="ECO:0007669"/>
    <property type="project" value="TreeGrafter"/>
</dbReference>
<dbReference type="PIRSF" id="PIRSF016578">
    <property type="entry name" value="HsaA"/>
    <property type="match status" value="1"/>
</dbReference>
<dbReference type="InterPro" id="IPR006091">
    <property type="entry name" value="Acyl-CoA_Oxase/DH_mid-dom"/>
</dbReference>
<gene>
    <name evidence="11" type="ORF">BAA01_15600</name>
</gene>
<evidence type="ECO:0000313" key="12">
    <source>
        <dbReference type="Proteomes" id="UP000196475"/>
    </source>
</evidence>
<dbReference type="AlphaFoldDB" id="A0A1Y3PHQ4"/>
<evidence type="ECO:0000256" key="1">
    <source>
        <dbReference type="ARBA" id="ARBA00001974"/>
    </source>
</evidence>
<evidence type="ECO:0000256" key="7">
    <source>
        <dbReference type="RuleBase" id="RU362125"/>
    </source>
</evidence>
<dbReference type="InterPro" id="IPR036250">
    <property type="entry name" value="AcylCo_DH-like_C"/>
</dbReference>
<evidence type="ECO:0000259" key="10">
    <source>
        <dbReference type="Pfam" id="PF02771"/>
    </source>
</evidence>
<dbReference type="InterPro" id="IPR046373">
    <property type="entry name" value="Acyl-CoA_Oxase/DH_mid-dom_sf"/>
</dbReference>